<organism evidence="3 4">
    <name type="scientific">Luteolibacter pohnpeiensis</name>
    <dbReference type="NCBI Taxonomy" id="454153"/>
    <lineage>
        <taxon>Bacteria</taxon>
        <taxon>Pseudomonadati</taxon>
        <taxon>Verrucomicrobiota</taxon>
        <taxon>Verrucomicrobiia</taxon>
        <taxon>Verrucomicrobiales</taxon>
        <taxon>Verrucomicrobiaceae</taxon>
        <taxon>Luteolibacter</taxon>
    </lineage>
</organism>
<evidence type="ECO:0000256" key="1">
    <source>
        <dbReference type="SAM" id="SignalP"/>
    </source>
</evidence>
<evidence type="ECO:0000259" key="2">
    <source>
        <dbReference type="Pfam" id="PF13372"/>
    </source>
</evidence>
<comment type="caution">
    <text evidence="3">The sequence shown here is derived from an EMBL/GenBank/DDBJ whole genome shotgun (WGS) entry which is preliminary data.</text>
</comment>
<protein>
    <submittedName>
        <fullName evidence="3">Alginate export family protein</fullName>
    </submittedName>
</protein>
<dbReference type="InterPro" id="IPR053728">
    <property type="entry name" value="Alginate_Permeability_Chnl"/>
</dbReference>
<dbReference type="Gene3D" id="2.40.160.100">
    <property type="match status" value="1"/>
</dbReference>
<feature type="signal peptide" evidence="1">
    <location>
        <begin position="1"/>
        <end position="21"/>
    </location>
</feature>
<feature type="domain" description="Alginate export" evidence="2">
    <location>
        <begin position="41"/>
        <end position="420"/>
    </location>
</feature>
<reference evidence="3" key="1">
    <citation type="submission" date="2021-01" db="EMBL/GenBank/DDBJ databases">
        <title>Modified the classification status of verrucomicrobia.</title>
        <authorList>
            <person name="Feng X."/>
        </authorList>
    </citation>
    <scope>NUCLEOTIDE SEQUENCE</scope>
    <source>
        <strain evidence="3">KCTC 22041</strain>
    </source>
</reference>
<evidence type="ECO:0000313" key="4">
    <source>
        <dbReference type="Proteomes" id="UP000603141"/>
    </source>
</evidence>
<keyword evidence="1" id="KW-0732">Signal</keyword>
<dbReference type="EMBL" id="JAENIJ010000003">
    <property type="protein sequence ID" value="MBK1881318.1"/>
    <property type="molecule type" value="Genomic_DNA"/>
</dbReference>
<keyword evidence="4" id="KW-1185">Reference proteome</keyword>
<gene>
    <name evidence="3" type="ORF">JIN85_02760</name>
</gene>
<feature type="chain" id="PRO_5037389300" evidence="1">
    <location>
        <begin position="22"/>
        <end position="431"/>
    </location>
</feature>
<sequence>MKKASFTWITIGLLTCAQAHAQSDGVTFQPAPDGWSGFISGHARTMAESYRNLDFGLSKVKDDTWVHQRLQAMLSLEKADRFQIATELTWGRMWGKKGDLAPPDQDDPDLLQGFIKSDFQLTSATHLTVQLGRQDLYYGSGRLLASREGANQRLSHDAIRLSFLHDDAVKIDAFLASPVQISPGAFDNSSDPSDIRFWGIYGTFPIGEDQILDAYYIGLRDEDSIFTSPGNHETRHTIGSRFSRDGDGLICNSEFIYQFGKANGHHLSAGAASLGIGWHFEDAIWSPSMILRADAISGGNETGSRLTFNPLFQANNYFNEGGFISPSNLYNLNPVLILKPNREVSINMGMNFQWRFDADDAVYGAPLQEIGGKSPSGDTYLGTAYNFSIEWAAAQKTSLFFGYTHHQAGKSLTSIGGDNVDYWQLSFRREF</sequence>
<dbReference type="Proteomes" id="UP000603141">
    <property type="component" value="Unassembled WGS sequence"/>
</dbReference>
<dbReference type="Pfam" id="PF13372">
    <property type="entry name" value="Alginate_exp"/>
    <property type="match status" value="1"/>
</dbReference>
<accession>A0A934VV12</accession>
<proteinExistence type="predicted"/>
<dbReference type="RefSeq" id="WP_200267406.1">
    <property type="nucleotide sequence ID" value="NZ_JAENIJ010000003.1"/>
</dbReference>
<dbReference type="AlphaFoldDB" id="A0A934VV12"/>
<name>A0A934VV12_9BACT</name>
<evidence type="ECO:0000313" key="3">
    <source>
        <dbReference type="EMBL" id="MBK1881318.1"/>
    </source>
</evidence>
<dbReference type="InterPro" id="IPR025388">
    <property type="entry name" value="Alginate_export_dom"/>
</dbReference>